<dbReference type="EMBL" id="CP020477">
    <property type="protein sequence ID" value="ARM76334.1"/>
    <property type="molecule type" value="Genomic_DNA"/>
</dbReference>
<dbReference type="OrthoDB" id="43567at2157"/>
<dbReference type="PANTHER" id="PTHR10884">
    <property type="entry name" value="NADH DEHYDROGENASE UBIQUINONE IRON-SULFUR PROTEIN 3"/>
    <property type="match status" value="1"/>
</dbReference>
<dbReference type="Pfam" id="PF00329">
    <property type="entry name" value="Complex1_30kDa"/>
    <property type="match status" value="1"/>
</dbReference>
<protein>
    <submittedName>
        <fullName evidence="4">NADH-quinone oxidoreductase subunit C</fullName>
    </submittedName>
</protein>
<dbReference type="Proteomes" id="UP000193404">
    <property type="component" value="Chromosome"/>
</dbReference>
<dbReference type="STRING" id="282676.B6F84_10075"/>
<dbReference type="NCBIfam" id="TIGR01961">
    <property type="entry name" value="NuoC_fam"/>
    <property type="match status" value="1"/>
</dbReference>
<dbReference type="PANTHER" id="PTHR10884:SF14">
    <property type="entry name" value="NADH DEHYDROGENASE [UBIQUINONE] IRON-SULFUR PROTEIN 3, MITOCHONDRIAL"/>
    <property type="match status" value="1"/>
</dbReference>
<keyword evidence="5" id="KW-1185">Reference proteome</keyword>
<dbReference type="AlphaFoldDB" id="A0A1W6K1L9"/>
<dbReference type="SUPFAM" id="SSF143243">
    <property type="entry name" value="Nqo5-like"/>
    <property type="match status" value="1"/>
</dbReference>
<organism evidence="4 5">
    <name type="scientific">Acidianus manzaensis</name>
    <dbReference type="NCBI Taxonomy" id="282676"/>
    <lineage>
        <taxon>Archaea</taxon>
        <taxon>Thermoproteota</taxon>
        <taxon>Thermoprotei</taxon>
        <taxon>Sulfolobales</taxon>
        <taxon>Sulfolobaceae</taxon>
        <taxon>Acidianus</taxon>
    </lineage>
</organism>
<dbReference type="GO" id="GO:0008137">
    <property type="term" value="F:NADH dehydrogenase (ubiquinone) activity"/>
    <property type="evidence" value="ECO:0007669"/>
    <property type="project" value="InterPro"/>
</dbReference>
<evidence type="ECO:0000256" key="1">
    <source>
        <dbReference type="ARBA" id="ARBA00007569"/>
    </source>
</evidence>
<dbReference type="NCBIfam" id="NF004734">
    <property type="entry name" value="PRK06074.2-1"/>
    <property type="match status" value="1"/>
</dbReference>
<name>A0A1W6K1L9_9CREN</name>
<feature type="domain" description="NADH:ubiquinone oxidoreductase 30kDa subunit" evidence="3">
    <location>
        <begin position="30"/>
        <end position="151"/>
    </location>
</feature>
<dbReference type="InterPro" id="IPR010218">
    <property type="entry name" value="NADH_DH_suC"/>
</dbReference>
<dbReference type="GeneID" id="41591274"/>
<evidence type="ECO:0000259" key="3">
    <source>
        <dbReference type="Pfam" id="PF00329"/>
    </source>
</evidence>
<reference evidence="4 5" key="1">
    <citation type="submission" date="2017-03" db="EMBL/GenBank/DDBJ databases">
        <title>Sulfur activation and transportation mechanism of thermophilic Archaea Acidianus manzaensis YN-25.</title>
        <authorList>
            <person name="Ma Y."/>
            <person name="Yang Y."/>
            <person name="Xia J."/>
        </authorList>
    </citation>
    <scope>NUCLEOTIDE SEQUENCE [LARGE SCALE GENOMIC DNA]</scope>
    <source>
        <strain evidence="4 5">YN-25</strain>
    </source>
</reference>
<sequence length="160" mass="18561">MTQRLIDQIISELQKNKFVAKAESDNRGYVEVNRDQITDVATTLKNLGFDHVKSVTGIDFPDQHKIQIIYHISSYENLELAKIIFAIRTYVTYEDPKIKSLTGIWDSAWTGERETYEMLGVVFDGHPDLKRLFLPEDFEGVYPLRKDFKIKLEGLFVDKS</sequence>
<keyword evidence="2" id="KW-0813">Transport</keyword>
<dbReference type="Gene3D" id="3.30.460.80">
    <property type="entry name" value="NADH:ubiquinone oxidoreductase, 30kDa subunit"/>
    <property type="match status" value="1"/>
</dbReference>
<dbReference type="InterPro" id="IPR037232">
    <property type="entry name" value="NADH_quin_OxRdtase_su_C/D-like"/>
</dbReference>
<dbReference type="KEGG" id="aman:B6F84_10075"/>
<accession>A0A1W6K1L9</accession>
<gene>
    <name evidence="4" type="ORF">B6F84_10075</name>
</gene>
<dbReference type="RefSeq" id="WP_148692123.1">
    <property type="nucleotide sequence ID" value="NZ_CP020477.1"/>
</dbReference>
<dbReference type="InterPro" id="IPR001268">
    <property type="entry name" value="NADH_UbQ_OxRdtase_30kDa_su"/>
</dbReference>
<evidence type="ECO:0000313" key="5">
    <source>
        <dbReference type="Proteomes" id="UP000193404"/>
    </source>
</evidence>
<evidence type="ECO:0000256" key="2">
    <source>
        <dbReference type="ARBA" id="ARBA00022448"/>
    </source>
</evidence>
<comment type="similarity">
    <text evidence="1">Belongs to the complex I 30 kDa subunit family.</text>
</comment>
<proteinExistence type="inferred from homology"/>
<dbReference type="GO" id="GO:0016651">
    <property type="term" value="F:oxidoreductase activity, acting on NAD(P)H"/>
    <property type="evidence" value="ECO:0007669"/>
    <property type="project" value="InterPro"/>
</dbReference>
<evidence type="ECO:0000313" key="4">
    <source>
        <dbReference type="EMBL" id="ARM76334.1"/>
    </source>
</evidence>